<comment type="caution">
    <text evidence="3">The sequence shown here is derived from an EMBL/GenBank/DDBJ whole genome shotgun (WGS) entry which is preliminary data.</text>
</comment>
<gene>
    <name evidence="3" type="ORF">RFI_12439</name>
</gene>
<evidence type="ECO:0000256" key="1">
    <source>
        <dbReference type="SAM" id="MobiDB-lite"/>
    </source>
</evidence>
<accession>X6NFP4</accession>
<feature type="region of interest" description="Disordered" evidence="1">
    <location>
        <begin position="128"/>
        <end position="151"/>
    </location>
</feature>
<dbReference type="PANTHER" id="PTHR42707">
    <property type="entry name" value="ACYL-COA DEHYDROGENASE"/>
    <property type="match status" value="1"/>
</dbReference>
<evidence type="ECO:0000259" key="2">
    <source>
        <dbReference type="Pfam" id="PF18158"/>
    </source>
</evidence>
<feature type="non-terminal residue" evidence="3">
    <location>
        <position position="1"/>
    </location>
</feature>
<proteinExistence type="predicted"/>
<name>X6NFP4_RETFI</name>
<dbReference type="GO" id="GO:0003995">
    <property type="term" value="F:acyl-CoA dehydrogenase activity"/>
    <property type="evidence" value="ECO:0007669"/>
    <property type="project" value="TreeGrafter"/>
</dbReference>
<dbReference type="PANTHER" id="PTHR42707:SF2">
    <property type="entry name" value="ACD11 DEHYDROGENASE"/>
    <property type="match status" value="1"/>
</dbReference>
<dbReference type="AlphaFoldDB" id="X6NFP4"/>
<dbReference type="InterPro" id="IPR041504">
    <property type="entry name" value="AidB_N"/>
</dbReference>
<feature type="domain" description="Adaptive response protein AidB N-terminal" evidence="2">
    <location>
        <begin position="8"/>
        <end position="119"/>
    </location>
</feature>
<reference evidence="3 4" key="1">
    <citation type="journal article" date="2013" name="Curr. Biol.">
        <title>The Genome of the Foraminiferan Reticulomyxa filosa.</title>
        <authorList>
            <person name="Glockner G."/>
            <person name="Hulsmann N."/>
            <person name="Schleicher M."/>
            <person name="Noegel A.A."/>
            <person name="Eichinger L."/>
            <person name="Gallinger C."/>
            <person name="Pawlowski J."/>
            <person name="Sierra R."/>
            <person name="Euteneuer U."/>
            <person name="Pillet L."/>
            <person name="Moustafa A."/>
            <person name="Platzer M."/>
            <person name="Groth M."/>
            <person name="Szafranski K."/>
            <person name="Schliwa M."/>
        </authorList>
    </citation>
    <scope>NUCLEOTIDE SEQUENCE [LARGE SCALE GENOMIC DNA]</scope>
</reference>
<dbReference type="OrthoDB" id="10251155at2759"/>
<dbReference type="Gene3D" id="6.10.250.600">
    <property type="match status" value="1"/>
</dbReference>
<keyword evidence="4" id="KW-1185">Reference proteome</keyword>
<evidence type="ECO:0000313" key="4">
    <source>
        <dbReference type="Proteomes" id="UP000023152"/>
    </source>
</evidence>
<evidence type="ECO:0000313" key="3">
    <source>
        <dbReference type="EMBL" id="ETO24718.1"/>
    </source>
</evidence>
<organism evidence="3 4">
    <name type="scientific">Reticulomyxa filosa</name>
    <dbReference type="NCBI Taxonomy" id="46433"/>
    <lineage>
        <taxon>Eukaryota</taxon>
        <taxon>Sar</taxon>
        <taxon>Rhizaria</taxon>
        <taxon>Retaria</taxon>
        <taxon>Foraminifera</taxon>
        <taxon>Monothalamids</taxon>
        <taxon>Reticulomyxidae</taxon>
        <taxon>Reticulomyxa</taxon>
    </lineage>
</organism>
<dbReference type="InterPro" id="IPR052904">
    <property type="entry name" value="Acyl-CoA_dehydrogenase-like"/>
</dbReference>
<feature type="non-terminal residue" evidence="3">
    <location>
        <position position="151"/>
    </location>
</feature>
<dbReference type="Pfam" id="PF18158">
    <property type="entry name" value="AidB_N"/>
    <property type="match status" value="1"/>
</dbReference>
<sequence>LLGEIEGELKSLGGRVQNEYRKMSVRMELEKPQLIHYDAFGHRIDDLVVSTSWSSMKGVSAREGFVGLGYDGITKMQERDKTCSEFARIYQYTKYLLWLPSSGLYGCPLAMTDGAAKLLYLYVTKPPGKDAESEQEQENFDLSTKKQHEKI</sequence>
<dbReference type="EMBL" id="ASPP01009012">
    <property type="protein sequence ID" value="ETO24718.1"/>
    <property type="molecule type" value="Genomic_DNA"/>
</dbReference>
<dbReference type="Proteomes" id="UP000023152">
    <property type="component" value="Unassembled WGS sequence"/>
</dbReference>
<protein>
    <recommendedName>
        <fullName evidence="2">Adaptive response protein AidB N-terminal domain-containing protein</fullName>
    </recommendedName>
</protein>